<gene>
    <name evidence="1" type="ORF">E2C01_043775</name>
</gene>
<dbReference type="EMBL" id="VSRR010009202">
    <property type="protein sequence ID" value="MPC49960.1"/>
    <property type="molecule type" value="Genomic_DNA"/>
</dbReference>
<comment type="caution">
    <text evidence="1">The sequence shown here is derived from an EMBL/GenBank/DDBJ whole genome shotgun (WGS) entry which is preliminary data.</text>
</comment>
<evidence type="ECO:0000313" key="1">
    <source>
        <dbReference type="EMBL" id="MPC49960.1"/>
    </source>
</evidence>
<dbReference type="Proteomes" id="UP000324222">
    <property type="component" value="Unassembled WGS sequence"/>
</dbReference>
<name>A0A5B7FQC8_PORTR</name>
<reference evidence="1 2" key="1">
    <citation type="submission" date="2019-05" db="EMBL/GenBank/DDBJ databases">
        <title>Another draft genome of Portunus trituberculatus and its Hox gene families provides insights of decapod evolution.</title>
        <authorList>
            <person name="Jeong J.-H."/>
            <person name="Song I."/>
            <person name="Kim S."/>
            <person name="Choi T."/>
            <person name="Kim D."/>
            <person name="Ryu S."/>
            <person name="Kim W."/>
        </authorList>
    </citation>
    <scope>NUCLEOTIDE SEQUENCE [LARGE SCALE GENOMIC DNA]</scope>
    <source>
        <tissue evidence="1">Muscle</tissue>
    </source>
</reference>
<protein>
    <submittedName>
        <fullName evidence="1">Uncharacterized protein</fullName>
    </submittedName>
</protein>
<organism evidence="1 2">
    <name type="scientific">Portunus trituberculatus</name>
    <name type="common">Swimming crab</name>
    <name type="synonym">Neptunus trituberculatus</name>
    <dbReference type="NCBI Taxonomy" id="210409"/>
    <lineage>
        <taxon>Eukaryota</taxon>
        <taxon>Metazoa</taxon>
        <taxon>Ecdysozoa</taxon>
        <taxon>Arthropoda</taxon>
        <taxon>Crustacea</taxon>
        <taxon>Multicrustacea</taxon>
        <taxon>Malacostraca</taxon>
        <taxon>Eumalacostraca</taxon>
        <taxon>Eucarida</taxon>
        <taxon>Decapoda</taxon>
        <taxon>Pleocyemata</taxon>
        <taxon>Brachyura</taxon>
        <taxon>Eubrachyura</taxon>
        <taxon>Portunoidea</taxon>
        <taxon>Portunidae</taxon>
        <taxon>Portuninae</taxon>
        <taxon>Portunus</taxon>
    </lineage>
</organism>
<sequence length="61" mass="6701">MHKLRTVVSFSPAWHGVFRPLRALQGSTRLLAVSQQPGTVSVTTFLHSLLLKVYFSVSGSC</sequence>
<proteinExistence type="predicted"/>
<keyword evidence="2" id="KW-1185">Reference proteome</keyword>
<accession>A0A5B7FQC8</accession>
<evidence type="ECO:0000313" key="2">
    <source>
        <dbReference type="Proteomes" id="UP000324222"/>
    </source>
</evidence>
<dbReference type="AlphaFoldDB" id="A0A5B7FQC8"/>